<accession>A0A8S1MQX8</accession>
<proteinExistence type="predicted"/>
<dbReference type="AlphaFoldDB" id="A0A8S1MQX8"/>
<keyword evidence="2" id="KW-1185">Reference proteome</keyword>
<gene>
    <name evidence="1" type="ORF">PSON_ATCC_30995.1.T0440110</name>
</gene>
<sequence length="481" mass="57692">MENLIIIFPAQVQRHRKKKNTQTNEQIEVICFALQFMANIMAHKKMTAHLLENKKIIHYKEGFDGNISKYDEYFLRKLQVQMLSDTTILLMQIQIIQPHLNILNSCKKLDPIFNYVLSQINQNYQDIIFYTENGSIMVKNLVFLPDIKKLILMQKEKLNQLIQKIHVIYDDIEKRIMQKKDKLLSLQQLDVFQIEMFFKEHLILLNQFKNDNYIPEIVFQQKTQIVFIRQCEFFNEQISIDNEKHINKQSLTQIELKIISNIENPVLKQQQYSVKLYYLEIKLDPNQQSPNIQKQLLEGSLLQEFHQNFSSEETNSQQKKYFDQMYFPQEDPMQKNVLKEQLPQIEISVIKKLYVLKDVILYIQEQLKLLQKSNFKGKLSVLLMIRFCDDLGFRPVLILQKKEKKHIDIEENRKFCNKIIQNFINLLFFQNKNRQKVEPIDDICGEFLRNLQYTQLEHFPNYVVKLEKLILLINQLYSVNF</sequence>
<comment type="caution">
    <text evidence="1">The sequence shown here is derived from an EMBL/GenBank/DDBJ whole genome shotgun (WGS) entry which is preliminary data.</text>
</comment>
<reference evidence="1" key="1">
    <citation type="submission" date="2021-01" db="EMBL/GenBank/DDBJ databases">
        <authorList>
            <consortium name="Genoscope - CEA"/>
            <person name="William W."/>
        </authorList>
    </citation>
    <scope>NUCLEOTIDE SEQUENCE</scope>
</reference>
<evidence type="ECO:0000313" key="2">
    <source>
        <dbReference type="Proteomes" id="UP000692954"/>
    </source>
</evidence>
<protein>
    <submittedName>
        <fullName evidence="1">Uncharacterized protein</fullName>
    </submittedName>
</protein>
<evidence type="ECO:0000313" key="1">
    <source>
        <dbReference type="EMBL" id="CAD8082878.1"/>
    </source>
</evidence>
<name>A0A8S1MQX8_9CILI</name>
<dbReference type="OrthoDB" id="310427at2759"/>
<organism evidence="1 2">
    <name type="scientific">Paramecium sonneborni</name>
    <dbReference type="NCBI Taxonomy" id="65129"/>
    <lineage>
        <taxon>Eukaryota</taxon>
        <taxon>Sar</taxon>
        <taxon>Alveolata</taxon>
        <taxon>Ciliophora</taxon>
        <taxon>Intramacronucleata</taxon>
        <taxon>Oligohymenophorea</taxon>
        <taxon>Peniculida</taxon>
        <taxon>Parameciidae</taxon>
        <taxon>Paramecium</taxon>
    </lineage>
</organism>
<dbReference type="EMBL" id="CAJJDN010000044">
    <property type="protein sequence ID" value="CAD8082878.1"/>
    <property type="molecule type" value="Genomic_DNA"/>
</dbReference>
<dbReference type="Proteomes" id="UP000692954">
    <property type="component" value="Unassembled WGS sequence"/>
</dbReference>